<gene>
    <name evidence="1" type="ORF">ROHU_021256</name>
</gene>
<keyword evidence="2" id="KW-1185">Reference proteome</keyword>
<name>A0A498MV60_LABRO</name>
<organism evidence="1 2">
    <name type="scientific">Labeo rohita</name>
    <name type="common">Indian major carp</name>
    <name type="synonym">Cyprinus rohita</name>
    <dbReference type="NCBI Taxonomy" id="84645"/>
    <lineage>
        <taxon>Eukaryota</taxon>
        <taxon>Metazoa</taxon>
        <taxon>Chordata</taxon>
        <taxon>Craniata</taxon>
        <taxon>Vertebrata</taxon>
        <taxon>Euteleostomi</taxon>
        <taxon>Actinopterygii</taxon>
        <taxon>Neopterygii</taxon>
        <taxon>Teleostei</taxon>
        <taxon>Ostariophysi</taxon>
        <taxon>Cypriniformes</taxon>
        <taxon>Cyprinidae</taxon>
        <taxon>Labeoninae</taxon>
        <taxon>Labeonini</taxon>
        <taxon>Labeo</taxon>
    </lineage>
</organism>
<comment type="caution">
    <text evidence="1">The sequence shown here is derived from an EMBL/GenBank/DDBJ whole genome shotgun (WGS) entry which is preliminary data.</text>
</comment>
<accession>A0A498MV60</accession>
<evidence type="ECO:0000313" key="1">
    <source>
        <dbReference type="EMBL" id="RXN25909.1"/>
    </source>
</evidence>
<dbReference type="AlphaFoldDB" id="A0A498MV60"/>
<proteinExistence type="predicted"/>
<protein>
    <submittedName>
        <fullName evidence="1">Uncharacterized protein</fullName>
    </submittedName>
</protein>
<dbReference type="Proteomes" id="UP000290572">
    <property type="component" value="Unassembled WGS sequence"/>
</dbReference>
<sequence>MAAGEQFSFRKLTRRHAIKLSPPEGASVEDCSLVVDSVSEYTELTYAKIDLKSTKEQKKKKENKENKTESPDFYIYSNLTLKTDQGDGYSEVTYAQWAALVLKSIDHFELPKNISSPPEPLD</sequence>
<evidence type="ECO:0000313" key="2">
    <source>
        <dbReference type="Proteomes" id="UP000290572"/>
    </source>
</evidence>
<dbReference type="EMBL" id="QBIY01012274">
    <property type="protein sequence ID" value="RXN25909.1"/>
    <property type="molecule type" value="Genomic_DNA"/>
</dbReference>
<reference evidence="1 2" key="1">
    <citation type="submission" date="2018-03" db="EMBL/GenBank/DDBJ databases">
        <title>Draft genome sequence of Rohu Carp (Labeo rohita).</title>
        <authorList>
            <person name="Das P."/>
            <person name="Kushwaha B."/>
            <person name="Joshi C.G."/>
            <person name="Kumar D."/>
            <person name="Nagpure N.S."/>
            <person name="Sahoo L."/>
            <person name="Das S.P."/>
            <person name="Bit A."/>
            <person name="Patnaik S."/>
            <person name="Meher P.K."/>
            <person name="Jayasankar P."/>
            <person name="Koringa P.G."/>
            <person name="Patel N.V."/>
            <person name="Hinsu A.T."/>
            <person name="Kumar R."/>
            <person name="Pandey M."/>
            <person name="Agarwal S."/>
            <person name="Srivastava S."/>
            <person name="Singh M."/>
            <person name="Iquebal M.A."/>
            <person name="Jaiswal S."/>
            <person name="Angadi U.B."/>
            <person name="Kumar N."/>
            <person name="Raza M."/>
            <person name="Shah T.M."/>
            <person name="Rai A."/>
            <person name="Jena J.K."/>
        </authorList>
    </citation>
    <scope>NUCLEOTIDE SEQUENCE [LARGE SCALE GENOMIC DNA]</scope>
    <source>
        <strain evidence="1">DASCIFA01</strain>
        <tissue evidence="1">Testis</tissue>
    </source>
</reference>